<dbReference type="InterPro" id="IPR029058">
    <property type="entry name" value="AB_hydrolase_fold"/>
</dbReference>
<feature type="domain" description="Carboxylesterase type B" evidence="1">
    <location>
        <begin position="191"/>
        <end position="680"/>
    </location>
</feature>
<dbReference type="PANTHER" id="PTHR43142:SF3">
    <property type="entry name" value="PUTATIVE (AFU_ORTHOLOGUE AFUA_3G09070)-RELATED"/>
    <property type="match status" value="1"/>
</dbReference>
<gene>
    <name evidence="2" type="ORF">TWF694_006558</name>
</gene>
<organism evidence="2 3">
    <name type="scientific">Orbilia ellipsospora</name>
    <dbReference type="NCBI Taxonomy" id="2528407"/>
    <lineage>
        <taxon>Eukaryota</taxon>
        <taxon>Fungi</taxon>
        <taxon>Dikarya</taxon>
        <taxon>Ascomycota</taxon>
        <taxon>Pezizomycotina</taxon>
        <taxon>Orbiliomycetes</taxon>
        <taxon>Orbiliales</taxon>
        <taxon>Orbiliaceae</taxon>
        <taxon>Orbilia</taxon>
    </lineage>
</organism>
<reference evidence="2 3" key="1">
    <citation type="submission" date="2019-10" db="EMBL/GenBank/DDBJ databases">
        <authorList>
            <person name="Palmer J.M."/>
        </authorList>
    </citation>
    <scope>NUCLEOTIDE SEQUENCE [LARGE SCALE GENOMIC DNA]</scope>
    <source>
        <strain evidence="2 3">TWF694</strain>
    </source>
</reference>
<dbReference type="InterPro" id="IPR002018">
    <property type="entry name" value="CarbesteraseB"/>
</dbReference>
<keyword evidence="3" id="KW-1185">Reference proteome</keyword>
<evidence type="ECO:0000313" key="2">
    <source>
        <dbReference type="EMBL" id="KAK6542614.1"/>
    </source>
</evidence>
<accession>A0AAV9XKX8</accession>
<proteinExistence type="predicted"/>
<dbReference type="Proteomes" id="UP001365542">
    <property type="component" value="Unassembled WGS sequence"/>
</dbReference>
<dbReference type="EMBL" id="JAVHJO010000002">
    <property type="protein sequence ID" value="KAK6542614.1"/>
    <property type="molecule type" value="Genomic_DNA"/>
</dbReference>
<dbReference type="Pfam" id="PF00135">
    <property type="entry name" value="COesterase"/>
    <property type="match status" value="1"/>
</dbReference>
<dbReference type="PANTHER" id="PTHR43142">
    <property type="entry name" value="CARBOXYLIC ESTER HYDROLASE"/>
    <property type="match status" value="1"/>
</dbReference>
<evidence type="ECO:0000259" key="1">
    <source>
        <dbReference type="Pfam" id="PF00135"/>
    </source>
</evidence>
<protein>
    <recommendedName>
        <fullName evidence="1">Carboxylesterase type B domain-containing protein</fullName>
    </recommendedName>
</protein>
<sequence>MYEVPIVPPENRRAQDIMKAITLAGALWFAASAATAPGPISLDSPLTILKENDLYGQYSNRTSVAILVEKPKTFAAAKSACSSLSEPLWSPELQDFTAGVNNTLSYQAYLRKFSYSQQFWVADNAHDTCRAIDLAGKVRVLDCSRTLPALCAHSAPLSNISFWGDSEKYRISIKTGDQTVTGFRDGFGFRFRSLRYAANPGRFKHSSVYNGVGNVDAMEYQPICRQLHDGADLGDEDCFFLNIATPYLPGADKTNLKPILFWIHGGSNVEVNGNLGNSDAINLATRGDIVVVKINYRLGHFGWLAMDGTSISGNYGLGDMITAMKWVQKNIEAFGGDPTRISIGGDSAAASDIRAIMASESADGLYSAAIMHSVPIGFYPVNLFSHWLSIPDSTALFGPMVLDGTGCVADSTLQACLTSVDPAVLVQILSPVGHLAFPVIDNYLLKTSDLQVTGKGYVADVPLLIGVNRDETGIQLAPYYGITDNAAAFLDYVGQYVVGQNLSAFANNPNFPPPPGDPVLSAFNLTQRVLTDGGYKCLAWATAYSAIKHKVLPKVFTYEFNRTYSPTTYTNPICEPPVSVAHPFGDPNGEYFKCHSGDLTFVHGELLYLGRPIRDDLDIPFEQLVVDYWAAYVWNHDPNPKSGYLKARGYWGTLSQIATAGKWEAVNTREPSMMRLQWNGGSVEWDEKPQCEALGFPFTTYFETNL</sequence>
<dbReference type="SUPFAM" id="SSF53474">
    <property type="entry name" value="alpha/beta-Hydrolases"/>
    <property type="match status" value="1"/>
</dbReference>
<dbReference type="Gene3D" id="3.40.50.1820">
    <property type="entry name" value="alpha/beta hydrolase"/>
    <property type="match status" value="1"/>
</dbReference>
<evidence type="ECO:0000313" key="3">
    <source>
        <dbReference type="Proteomes" id="UP001365542"/>
    </source>
</evidence>
<comment type="caution">
    <text evidence="2">The sequence shown here is derived from an EMBL/GenBank/DDBJ whole genome shotgun (WGS) entry which is preliminary data.</text>
</comment>
<name>A0AAV9XKX8_9PEZI</name>
<dbReference type="AlphaFoldDB" id="A0AAV9XKX8"/>